<dbReference type="GO" id="GO:0005737">
    <property type="term" value="C:cytoplasm"/>
    <property type="evidence" value="ECO:0007669"/>
    <property type="project" value="TreeGrafter"/>
</dbReference>
<dbReference type="InterPro" id="IPR005334">
    <property type="entry name" value="Tctex-1-like"/>
</dbReference>
<dbReference type="CDD" id="cd21459">
    <property type="entry name" value="DLC-like_TCTEX1D2"/>
    <property type="match status" value="1"/>
</dbReference>
<dbReference type="GO" id="GO:0007018">
    <property type="term" value="P:microtubule-based movement"/>
    <property type="evidence" value="ECO:0007669"/>
    <property type="project" value="TreeGrafter"/>
</dbReference>
<dbReference type="RefSeq" id="XP_033815545.1">
    <property type="nucleotide sequence ID" value="XM_033959654.1"/>
</dbReference>
<protein>
    <submittedName>
        <fullName evidence="3">Tctex1 domain-containing protein 2-like</fullName>
    </submittedName>
</protein>
<evidence type="ECO:0000313" key="2">
    <source>
        <dbReference type="Proteomes" id="UP000515159"/>
    </source>
</evidence>
<dbReference type="GO" id="GO:0045505">
    <property type="term" value="F:dynein intermediate chain binding"/>
    <property type="evidence" value="ECO:0007669"/>
    <property type="project" value="TreeGrafter"/>
</dbReference>
<keyword evidence="2" id="KW-1185">Reference proteome</keyword>
<dbReference type="InterPro" id="IPR038586">
    <property type="entry name" value="Tctex-1-like_sf"/>
</dbReference>
<proteinExistence type="inferred from homology"/>
<dbReference type="Proteomes" id="UP000515159">
    <property type="component" value="Chromosome 9"/>
</dbReference>
<name>A0A6P8SAH3_GEOSA</name>
<dbReference type="PANTHER" id="PTHR21255:SF7">
    <property type="entry name" value="DYNEIN LIGHT CHAIN TCTEX-TYPE PROTEIN 2B"/>
    <property type="match status" value="1"/>
</dbReference>
<gene>
    <name evidence="3" type="primary">LOC117367235</name>
</gene>
<evidence type="ECO:0000313" key="3">
    <source>
        <dbReference type="RefSeq" id="XP_033815545.1"/>
    </source>
</evidence>
<comment type="similarity">
    <text evidence="1">Belongs to the dynein light chain Tctex-type family.</text>
</comment>
<dbReference type="GeneID" id="117367235"/>
<dbReference type="Pfam" id="PF03645">
    <property type="entry name" value="Tctex-1"/>
    <property type="match status" value="1"/>
</dbReference>
<dbReference type="InParanoid" id="A0A6P8SAH3"/>
<dbReference type="GO" id="GO:0005868">
    <property type="term" value="C:cytoplasmic dynein complex"/>
    <property type="evidence" value="ECO:0007669"/>
    <property type="project" value="TreeGrafter"/>
</dbReference>
<dbReference type="OrthoDB" id="10260741at2759"/>
<accession>A0A6P8SAH3</accession>
<dbReference type="FunCoup" id="A0A6P8SAH3">
    <property type="interactions" value="218"/>
</dbReference>
<dbReference type="AlphaFoldDB" id="A0A6P8SAH3"/>
<dbReference type="Gene3D" id="3.30.1140.40">
    <property type="entry name" value="Tctex-1"/>
    <property type="match status" value="1"/>
</dbReference>
<reference evidence="3" key="1">
    <citation type="submission" date="2025-08" db="UniProtKB">
        <authorList>
            <consortium name="RefSeq"/>
        </authorList>
    </citation>
    <scope>IDENTIFICATION</scope>
</reference>
<dbReference type="PANTHER" id="PTHR21255">
    <property type="entry name" value="T-COMPLEX-ASSOCIATED-TESTIS-EXPRESSED 1/ DYNEIN LIGHT CHAIN"/>
    <property type="match status" value="1"/>
</dbReference>
<organism evidence="2 3">
    <name type="scientific">Geotrypetes seraphini</name>
    <name type="common">Gaboon caecilian</name>
    <name type="synonym">Caecilia seraphini</name>
    <dbReference type="NCBI Taxonomy" id="260995"/>
    <lineage>
        <taxon>Eukaryota</taxon>
        <taxon>Metazoa</taxon>
        <taxon>Chordata</taxon>
        <taxon>Craniata</taxon>
        <taxon>Vertebrata</taxon>
        <taxon>Euteleostomi</taxon>
        <taxon>Amphibia</taxon>
        <taxon>Gymnophiona</taxon>
        <taxon>Geotrypetes</taxon>
    </lineage>
</organism>
<sequence>MTADGWRCHGNRAARLILMAETMGEAQTEVVENSYNIRPNFHHKFRTGPVKACIQKVLKETLRNKEYIPEEVPQLTKSLSEAIKDKLKETGFDRYKIVVQVVIGEQRGEGVKMAARCFWDADTDNYAQEVFMNDSLFCVAAAFGCFYY</sequence>
<dbReference type="KEGG" id="gsh:117367235"/>
<evidence type="ECO:0000256" key="1">
    <source>
        <dbReference type="ARBA" id="ARBA00005361"/>
    </source>
</evidence>
<dbReference type="FunFam" id="3.30.1140.40:FF:000003">
    <property type="entry name" value="tctex1 domain-containing protein 2"/>
    <property type="match status" value="1"/>
</dbReference>